<dbReference type="Gene3D" id="1.10.10.60">
    <property type="entry name" value="Homeodomain-like"/>
    <property type="match status" value="2"/>
</dbReference>
<dbReference type="PROSITE" id="PS50090">
    <property type="entry name" value="MYB_LIKE"/>
    <property type="match status" value="2"/>
</dbReference>
<feature type="compositionally biased region" description="Polar residues" evidence="1">
    <location>
        <begin position="198"/>
        <end position="208"/>
    </location>
</feature>
<feature type="region of interest" description="Disordered" evidence="1">
    <location>
        <begin position="1"/>
        <end position="62"/>
    </location>
</feature>
<evidence type="ECO:0000256" key="1">
    <source>
        <dbReference type="SAM" id="MobiDB-lite"/>
    </source>
</evidence>
<feature type="region of interest" description="Disordered" evidence="1">
    <location>
        <begin position="120"/>
        <end position="226"/>
    </location>
</feature>
<feature type="domain" description="HTH myb-type" evidence="3">
    <location>
        <begin position="334"/>
        <end position="385"/>
    </location>
</feature>
<feature type="compositionally biased region" description="Pro residues" evidence="1">
    <location>
        <begin position="123"/>
        <end position="137"/>
    </location>
</feature>
<dbReference type="GO" id="GO:0000978">
    <property type="term" value="F:RNA polymerase II cis-regulatory region sequence-specific DNA binding"/>
    <property type="evidence" value="ECO:0007669"/>
    <property type="project" value="TreeGrafter"/>
</dbReference>
<keyword evidence="5" id="KW-1185">Reference proteome</keyword>
<dbReference type="PANTHER" id="PTHR45614:SF25">
    <property type="entry name" value="MYB PROTEIN"/>
    <property type="match status" value="1"/>
</dbReference>
<evidence type="ECO:0000259" key="2">
    <source>
        <dbReference type="PROSITE" id="PS50090"/>
    </source>
</evidence>
<gene>
    <name evidence="4" type="ORF">Ctob_004918</name>
</gene>
<dbReference type="SUPFAM" id="SSF46689">
    <property type="entry name" value="Homeodomain-like"/>
    <property type="match status" value="1"/>
</dbReference>
<dbReference type="CDD" id="cd00167">
    <property type="entry name" value="SANT"/>
    <property type="match status" value="2"/>
</dbReference>
<dbReference type="SMART" id="SM00717">
    <property type="entry name" value="SANT"/>
    <property type="match status" value="2"/>
</dbReference>
<dbReference type="Proteomes" id="UP000037460">
    <property type="component" value="Unassembled WGS sequence"/>
</dbReference>
<feature type="domain" description="HTH myb-type" evidence="3">
    <location>
        <begin position="285"/>
        <end position="333"/>
    </location>
</feature>
<evidence type="ECO:0000313" key="5">
    <source>
        <dbReference type="Proteomes" id="UP000037460"/>
    </source>
</evidence>
<dbReference type="GO" id="GO:0005634">
    <property type="term" value="C:nucleus"/>
    <property type="evidence" value="ECO:0007669"/>
    <property type="project" value="TreeGrafter"/>
</dbReference>
<feature type="domain" description="Myb-like" evidence="2">
    <location>
        <begin position="285"/>
        <end position="329"/>
    </location>
</feature>
<dbReference type="EMBL" id="JWZX01003124">
    <property type="protein sequence ID" value="KOO24113.1"/>
    <property type="molecule type" value="Genomic_DNA"/>
</dbReference>
<dbReference type="GO" id="GO:0000981">
    <property type="term" value="F:DNA-binding transcription factor activity, RNA polymerase II-specific"/>
    <property type="evidence" value="ECO:0007669"/>
    <property type="project" value="TreeGrafter"/>
</dbReference>
<organism evidence="4 5">
    <name type="scientific">Chrysochromulina tobinii</name>
    <dbReference type="NCBI Taxonomy" id="1460289"/>
    <lineage>
        <taxon>Eukaryota</taxon>
        <taxon>Haptista</taxon>
        <taxon>Haptophyta</taxon>
        <taxon>Prymnesiophyceae</taxon>
        <taxon>Prymnesiales</taxon>
        <taxon>Chrysochromulinaceae</taxon>
        <taxon>Chrysochromulina</taxon>
    </lineage>
</organism>
<dbReference type="InterPro" id="IPR009057">
    <property type="entry name" value="Homeodomain-like_sf"/>
</dbReference>
<proteinExistence type="predicted"/>
<comment type="caution">
    <text evidence="4">The sequence shown here is derived from an EMBL/GenBank/DDBJ whole genome shotgun (WGS) entry which is preliminary data.</text>
</comment>
<sequence>MSEQDSMTSSGESEMVTPTDESMPSAGLGLLAAAASAPTSRVGAVHGKDEEELDADESDDDEGLVVASAVVESLHHAPPTDVEQGQIIARQQKEIAALRELVASQAAAIEHLRAAAACVAPHGPHPPGTSPPPPYGPASPSSELISAAEELDALSPSHARHTSRLPSGLGHSQGFYLPQHALSDGSAKQHSDARALPTPQQHRTATPTSERHHPHHFAAGPSYNALLDAPPAAKRLKSHEASSAPSPRADALPYAAVTLSLHPYRTTVMGKAQPRMGRTNTHVLWTVQEDECLRRLVAEHGEQAWALVASRMPHERNNKQCRERWRNHLRPQCNKGPWTDAEDLRILEMVQQHGTKWAKISSLYLPDRPENDIKNRWHILARLHQHTANGAQHGASAAGTAMAASA</sequence>
<feature type="domain" description="Myb-like" evidence="2">
    <location>
        <begin position="330"/>
        <end position="381"/>
    </location>
</feature>
<evidence type="ECO:0000259" key="3">
    <source>
        <dbReference type="PROSITE" id="PS51294"/>
    </source>
</evidence>
<protein>
    <submittedName>
        <fullName evidence="4">Uncharacterized protein</fullName>
    </submittedName>
</protein>
<name>A0A0M0JD11_9EUKA</name>
<dbReference type="OrthoDB" id="2143914at2759"/>
<feature type="compositionally biased region" description="Polar residues" evidence="1">
    <location>
        <begin position="1"/>
        <end position="12"/>
    </location>
</feature>
<dbReference type="AlphaFoldDB" id="A0A0M0JD11"/>
<feature type="compositionally biased region" description="Low complexity" evidence="1">
    <location>
        <begin position="25"/>
        <end position="37"/>
    </location>
</feature>
<dbReference type="InterPro" id="IPR017930">
    <property type="entry name" value="Myb_dom"/>
</dbReference>
<dbReference type="PROSITE" id="PS51294">
    <property type="entry name" value="HTH_MYB"/>
    <property type="match status" value="2"/>
</dbReference>
<accession>A0A0M0JD11</accession>
<feature type="compositionally biased region" description="Acidic residues" evidence="1">
    <location>
        <begin position="50"/>
        <end position="62"/>
    </location>
</feature>
<dbReference type="InterPro" id="IPR050560">
    <property type="entry name" value="MYB_TF"/>
</dbReference>
<dbReference type="PANTHER" id="PTHR45614">
    <property type="entry name" value="MYB PROTEIN-RELATED"/>
    <property type="match status" value="1"/>
</dbReference>
<dbReference type="Pfam" id="PF13921">
    <property type="entry name" value="Myb_DNA-bind_6"/>
    <property type="match status" value="1"/>
</dbReference>
<reference evidence="5" key="1">
    <citation type="journal article" date="2015" name="PLoS Genet.">
        <title>Genome Sequence and Transcriptome Analyses of Chrysochromulina tobin: Metabolic Tools for Enhanced Algal Fitness in the Prominent Order Prymnesiales (Haptophyceae).</title>
        <authorList>
            <person name="Hovde B.T."/>
            <person name="Deodato C.R."/>
            <person name="Hunsperger H.M."/>
            <person name="Ryken S.A."/>
            <person name="Yost W."/>
            <person name="Jha R.K."/>
            <person name="Patterson J."/>
            <person name="Monnat R.J. Jr."/>
            <person name="Barlow S.B."/>
            <person name="Starkenburg S.R."/>
            <person name="Cattolico R.A."/>
        </authorList>
    </citation>
    <scope>NUCLEOTIDE SEQUENCE</scope>
    <source>
        <strain evidence="5">CCMP291</strain>
    </source>
</reference>
<dbReference type="InterPro" id="IPR001005">
    <property type="entry name" value="SANT/Myb"/>
</dbReference>
<evidence type="ECO:0000313" key="4">
    <source>
        <dbReference type="EMBL" id="KOO24113.1"/>
    </source>
</evidence>